<organism evidence="2">
    <name type="scientific">uncultured Rubrobacteraceae bacterium</name>
    <dbReference type="NCBI Taxonomy" id="349277"/>
    <lineage>
        <taxon>Bacteria</taxon>
        <taxon>Bacillati</taxon>
        <taxon>Actinomycetota</taxon>
        <taxon>Rubrobacteria</taxon>
        <taxon>Rubrobacterales</taxon>
        <taxon>Rubrobacteraceae</taxon>
        <taxon>environmental samples</taxon>
    </lineage>
</organism>
<feature type="region of interest" description="Disordered" evidence="1">
    <location>
        <begin position="148"/>
        <end position="211"/>
    </location>
</feature>
<proteinExistence type="predicted"/>
<dbReference type="AlphaFoldDB" id="A0A6J4QQZ8"/>
<feature type="region of interest" description="Disordered" evidence="1">
    <location>
        <begin position="261"/>
        <end position="398"/>
    </location>
</feature>
<protein>
    <submittedName>
        <fullName evidence="2">Na(+) H(+) antiporter subunit D</fullName>
    </submittedName>
</protein>
<feature type="compositionally biased region" description="Basic and acidic residues" evidence="1">
    <location>
        <begin position="189"/>
        <end position="208"/>
    </location>
</feature>
<feature type="compositionally biased region" description="Low complexity" evidence="1">
    <location>
        <begin position="338"/>
        <end position="353"/>
    </location>
</feature>
<sequence length="472" mass="51232">EGPGRVLGTRARCRHPVGARGGALSPRRPQAVGGVGRGRGPRGDPGRARAAGRAGRRRRQGRDDRGRMAGGGRDNVKGRRSGRHVRARLRRGDLRLPALRGSGRGALADIPGVGRVHDRGAHGTVSDGRCLQLLRVLRGLHDRGVRAGELSGARPPGARGFHLRRHKPAGLGRLPHRGRRALPRHRQPGHGDHRRADRSRAAELGDRHSSRHLRGFQPEARTLPVPLLAAGGLRREPPARSRHPLGCPGEHRKLWAAALRRRPATQGARVRVGRRGGPRDREHNLRGAAGDLAPRHLGGPRLLSDRSGRLRPRGPGRRRNGRLRGGRALRGRELTEQGAALPGRRPARSPGRPGVRRRGLLRGGGPPDRWIPREGGALRERPRVRDGPHERRPGCPDLSRKRALFRVLLPDLPEPLLGAETGRPRGPRQAEPGGAARSRGPLSRAGVGRGTLARAASRLERDRSRHPGRGSL</sequence>
<accession>A0A6J4QQZ8</accession>
<feature type="region of interest" description="Disordered" evidence="1">
    <location>
        <begin position="1"/>
        <end position="84"/>
    </location>
</feature>
<reference evidence="2" key="1">
    <citation type="submission" date="2020-02" db="EMBL/GenBank/DDBJ databases">
        <authorList>
            <person name="Meier V. D."/>
        </authorList>
    </citation>
    <scope>NUCLEOTIDE SEQUENCE</scope>
    <source>
        <strain evidence="2">AVDCRST_MAG58</strain>
    </source>
</reference>
<feature type="non-terminal residue" evidence="2">
    <location>
        <position position="1"/>
    </location>
</feature>
<feature type="non-terminal residue" evidence="2">
    <location>
        <position position="472"/>
    </location>
</feature>
<name>A0A6J4QQZ8_9ACTN</name>
<feature type="compositionally biased region" description="Basic and acidic residues" evidence="1">
    <location>
        <begin position="370"/>
        <end position="398"/>
    </location>
</feature>
<evidence type="ECO:0000313" key="2">
    <source>
        <dbReference type="EMBL" id="CAA9451983.1"/>
    </source>
</evidence>
<feature type="compositionally biased region" description="Basic residues" evidence="1">
    <location>
        <begin position="309"/>
        <end position="329"/>
    </location>
</feature>
<gene>
    <name evidence="2" type="ORF">AVDCRST_MAG58-2138</name>
</gene>
<feature type="compositionally biased region" description="Basic residues" evidence="1">
    <location>
        <begin position="161"/>
        <end position="188"/>
    </location>
</feature>
<dbReference type="EMBL" id="CADCVF010000024">
    <property type="protein sequence ID" value="CAA9451983.1"/>
    <property type="molecule type" value="Genomic_DNA"/>
</dbReference>
<evidence type="ECO:0000256" key="1">
    <source>
        <dbReference type="SAM" id="MobiDB-lite"/>
    </source>
</evidence>
<feature type="region of interest" description="Disordered" evidence="1">
    <location>
        <begin position="414"/>
        <end position="472"/>
    </location>
</feature>